<dbReference type="eggNOG" id="COG1633">
    <property type="taxonomic scope" value="Bacteria"/>
</dbReference>
<dbReference type="PATRIC" id="fig|84531.8.peg.2756"/>
<dbReference type="STRING" id="84531.LA76x_2744"/>
<reference evidence="1 2" key="1">
    <citation type="journal article" date="2015" name="BMC Genomics">
        <title>Comparative genomics and metabolic profiling of the genus Lysobacter.</title>
        <authorList>
            <person name="de Bruijn I."/>
            <person name="Cheng X."/>
            <person name="de Jager V."/>
            <person name="Exposito R.G."/>
            <person name="Watrous J."/>
            <person name="Patel N."/>
            <person name="Postma J."/>
            <person name="Dorrestein P.C."/>
            <person name="Kobayashi D."/>
            <person name="Raaijmakers J.M."/>
        </authorList>
    </citation>
    <scope>NUCLEOTIDE SEQUENCE [LARGE SCALE GENOMIC DNA]</scope>
    <source>
        <strain evidence="1 2">76</strain>
    </source>
</reference>
<sequence>MKKTQPHAPQVRELLLQALETEQGGIKIYQAAVECAINEDLHKEWQGYLDETRTHEKVLLNVFKELGLDPKQRSPGREVVGHIGQSLEKAIRMAQKAGDREAAQLVAAECVVLAETKDHMNWELIGHLVEHAKGDGLEVLKQAHEAVESDEDHHLYHTTGWTRELWIESLGLPAVLPPPEEIKQVETAIGAARAEQARSQML</sequence>
<dbReference type="EMBL" id="CP011129">
    <property type="protein sequence ID" value="ALN80874.1"/>
    <property type="molecule type" value="Genomic_DNA"/>
</dbReference>
<dbReference type="RefSeq" id="WP_057918076.1">
    <property type="nucleotide sequence ID" value="NZ_CP011129.1"/>
</dbReference>
<dbReference type="AlphaFoldDB" id="A0A0S2FBG4"/>
<gene>
    <name evidence="1" type="ORF">LA76x_2744</name>
</gene>
<dbReference type="InterPro" id="IPR009078">
    <property type="entry name" value="Ferritin-like_SF"/>
</dbReference>
<evidence type="ECO:0000313" key="2">
    <source>
        <dbReference type="Proteomes" id="UP000060787"/>
    </source>
</evidence>
<dbReference type="Proteomes" id="UP000060787">
    <property type="component" value="Chromosome"/>
</dbReference>
<evidence type="ECO:0000313" key="1">
    <source>
        <dbReference type="EMBL" id="ALN80874.1"/>
    </source>
</evidence>
<name>A0A0S2FBG4_LYSAN</name>
<organism evidence="1 2">
    <name type="scientific">Lysobacter antibioticus</name>
    <dbReference type="NCBI Taxonomy" id="84531"/>
    <lineage>
        <taxon>Bacteria</taxon>
        <taxon>Pseudomonadati</taxon>
        <taxon>Pseudomonadota</taxon>
        <taxon>Gammaproteobacteria</taxon>
        <taxon>Lysobacterales</taxon>
        <taxon>Lysobacteraceae</taxon>
        <taxon>Lysobacter</taxon>
    </lineage>
</organism>
<proteinExistence type="predicted"/>
<dbReference type="KEGG" id="lab:LA76x_2744"/>
<accession>A0A0S2FBG4</accession>
<evidence type="ECO:0008006" key="3">
    <source>
        <dbReference type="Google" id="ProtNLM"/>
    </source>
</evidence>
<keyword evidence="2" id="KW-1185">Reference proteome</keyword>
<dbReference type="SUPFAM" id="SSF47240">
    <property type="entry name" value="Ferritin-like"/>
    <property type="match status" value="1"/>
</dbReference>
<protein>
    <recommendedName>
        <fullName evidence="3">Rubrerythrin family protein</fullName>
    </recommendedName>
</protein>